<dbReference type="EMBL" id="MOBN01000049">
    <property type="protein sequence ID" value="RON21721.1"/>
    <property type="molecule type" value="Genomic_DNA"/>
</dbReference>
<sequence length="503" mass="55300">MSNQKPNDIELPVPIVVDASHNSTLAPVNALDGAKVRIFFDGNTRDHVIRFFLDNSHSVQIFTLQLQGSETAIEFVIPNEIIGACVGKTVTLRYEASLGDQTMTSLKLHLTIEHIAPADLPAPRMPDVCVEEGTEFLDLRRFSGDGRVQLAPFVFIALGQRVWMSAVGQRGYPTHVTHVLITAFEVTEEQVSNGLDLSIPRHWLNGLDEKSALTLKTFVTFDGSSDLTTAHELPRTTHLLRVSDTDLQAPMVEGASAGVLDPNETDGTAIILAYEGMKSSDVVTPHWKGTPDEGTPELASYPGSDSGSIRVPISADTVEACAGTTVVVDCSVLRDGILRPSPVTRVMVQRRRFEHRECFDGQPNQLITTGKSIEIETMTITLLEGAGTAGIKTFSNTQGMLEGPALAMCINADHQVPPQRLRVDFRSEYERLNFAWTHHHRPGEITYYGANNLSLGTQHFVGSKQGEPLHHWVDFTAPSGHRISRMEVIVQDYSFLDFFTMCG</sequence>
<dbReference type="Proteomes" id="UP000284168">
    <property type="component" value="Unassembled WGS sequence"/>
</dbReference>
<name>A0A423I8M0_9PSED</name>
<organism evidence="1 2">
    <name type="scientific">Pseudomonas lini</name>
    <dbReference type="NCBI Taxonomy" id="163011"/>
    <lineage>
        <taxon>Bacteria</taxon>
        <taxon>Pseudomonadati</taxon>
        <taxon>Pseudomonadota</taxon>
        <taxon>Gammaproteobacteria</taxon>
        <taxon>Pseudomonadales</taxon>
        <taxon>Pseudomonadaceae</taxon>
        <taxon>Pseudomonas</taxon>
    </lineage>
</organism>
<evidence type="ECO:0000313" key="2">
    <source>
        <dbReference type="Proteomes" id="UP000284168"/>
    </source>
</evidence>
<comment type="caution">
    <text evidence="1">The sequence shown here is derived from an EMBL/GenBank/DDBJ whole genome shotgun (WGS) entry which is preliminary data.</text>
</comment>
<proteinExistence type="predicted"/>
<reference evidence="1 2" key="1">
    <citation type="submission" date="2016-10" db="EMBL/GenBank/DDBJ databases">
        <title>Comparative genome analysis of multiple Pseudomonas spp. focuses on biocontrol and plant growth promoting traits.</title>
        <authorList>
            <person name="Tao X.-Y."/>
            <person name="Taylor C.G."/>
        </authorList>
    </citation>
    <scope>NUCLEOTIDE SEQUENCE [LARGE SCALE GENOMIC DNA]</scope>
    <source>
        <strain evidence="1 2">48C10</strain>
    </source>
</reference>
<dbReference type="RefSeq" id="WP_123723225.1">
    <property type="nucleotide sequence ID" value="NZ_MOBN01000049.1"/>
</dbReference>
<gene>
    <name evidence="1" type="ORF">BK663_29280</name>
</gene>
<evidence type="ECO:0000313" key="1">
    <source>
        <dbReference type="EMBL" id="RON21721.1"/>
    </source>
</evidence>
<protein>
    <submittedName>
        <fullName evidence="1">Uncharacterized protein</fullName>
    </submittedName>
</protein>
<accession>A0A423I8M0</accession>
<dbReference type="AlphaFoldDB" id="A0A423I8M0"/>